<feature type="transmembrane region" description="Helical" evidence="1">
    <location>
        <begin position="66"/>
        <end position="84"/>
    </location>
</feature>
<keyword evidence="3" id="KW-1185">Reference proteome</keyword>
<evidence type="ECO:0000313" key="3">
    <source>
        <dbReference type="Proteomes" id="UP000321412"/>
    </source>
</evidence>
<organism evidence="2 3">
    <name type="scientific">Lujinxingia vulgaris</name>
    <dbReference type="NCBI Taxonomy" id="2600176"/>
    <lineage>
        <taxon>Bacteria</taxon>
        <taxon>Deltaproteobacteria</taxon>
        <taxon>Bradymonadales</taxon>
        <taxon>Lujinxingiaceae</taxon>
        <taxon>Lujinxingia</taxon>
    </lineage>
</organism>
<evidence type="ECO:0000256" key="1">
    <source>
        <dbReference type="SAM" id="Phobius"/>
    </source>
</evidence>
<dbReference type="OrthoDB" id="5519802at2"/>
<name>A0A5C6XA85_9DELT</name>
<evidence type="ECO:0000313" key="2">
    <source>
        <dbReference type="EMBL" id="TXD38867.1"/>
    </source>
</evidence>
<proteinExistence type="predicted"/>
<protein>
    <submittedName>
        <fullName evidence="2">Uncharacterized protein</fullName>
    </submittedName>
</protein>
<dbReference type="EMBL" id="VOSM01000001">
    <property type="protein sequence ID" value="TXD38867.1"/>
    <property type="molecule type" value="Genomic_DNA"/>
</dbReference>
<reference evidence="2 3" key="1">
    <citation type="submission" date="2019-08" db="EMBL/GenBank/DDBJ databases">
        <title>Bradymonadales sp. TMQ4.</title>
        <authorList>
            <person name="Liang Q."/>
        </authorList>
    </citation>
    <scope>NUCLEOTIDE SEQUENCE [LARGE SCALE GENOMIC DNA]</scope>
    <source>
        <strain evidence="2 3">TMQ4</strain>
    </source>
</reference>
<keyword evidence="1" id="KW-0472">Membrane</keyword>
<keyword evidence="1" id="KW-1133">Transmembrane helix</keyword>
<comment type="caution">
    <text evidence="2">The sequence shown here is derived from an EMBL/GenBank/DDBJ whole genome shotgun (WGS) entry which is preliminary data.</text>
</comment>
<dbReference type="RefSeq" id="WP_146979306.1">
    <property type="nucleotide sequence ID" value="NZ_VOSM01000001.1"/>
</dbReference>
<feature type="transmembrane region" description="Helical" evidence="1">
    <location>
        <begin position="90"/>
        <end position="108"/>
    </location>
</feature>
<feature type="transmembrane region" description="Helical" evidence="1">
    <location>
        <begin position="27"/>
        <end position="45"/>
    </location>
</feature>
<accession>A0A5C6XA85</accession>
<gene>
    <name evidence="2" type="ORF">FRC98_00235</name>
</gene>
<dbReference type="Proteomes" id="UP000321412">
    <property type="component" value="Unassembled WGS sequence"/>
</dbReference>
<keyword evidence="1" id="KW-0812">Transmembrane</keyword>
<dbReference type="AlphaFoldDB" id="A0A5C6XA85"/>
<sequence>MAMTALASPAWASGGLGATSALVVHYTLIALGAAVLLGLAAKLALESARLVGWISHDRAMRLRRGLRVSFGANFLLAAITPYLALNFALGSVLTFLSLAALMVAAWAFGASRQPEVEHAGGV</sequence>